<gene>
    <name evidence="2" type="ORF">AVDCRST_MAG33-640</name>
</gene>
<dbReference type="InterPro" id="IPR016032">
    <property type="entry name" value="Sig_transdc_resp-reg_C-effctor"/>
</dbReference>
<dbReference type="SUPFAM" id="SSF52540">
    <property type="entry name" value="P-loop containing nucleoside triphosphate hydrolases"/>
    <property type="match status" value="1"/>
</dbReference>
<dbReference type="InterPro" id="IPR011990">
    <property type="entry name" value="TPR-like_helical_dom_sf"/>
</dbReference>
<accession>A0A6J4UE38</accession>
<dbReference type="Pfam" id="PF13401">
    <property type="entry name" value="AAA_22"/>
    <property type="match status" value="1"/>
</dbReference>
<proteinExistence type="predicted"/>
<dbReference type="Gene3D" id="3.40.50.300">
    <property type="entry name" value="P-loop containing nucleotide triphosphate hydrolases"/>
    <property type="match status" value="1"/>
</dbReference>
<dbReference type="Pfam" id="PF00196">
    <property type="entry name" value="GerE"/>
    <property type="match status" value="1"/>
</dbReference>
<dbReference type="InterPro" id="IPR049945">
    <property type="entry name" value="AAA_22"/>
</dbReference>
<dbReference type="AlphaFoldDB" id="A0A6J4UE38"/>
<evidence type="ECO:0000313" key="2">
    <source>
        <dbReference type="EMBL" id="CAA9548023.1"/>
    </source>
</evidence>
<dbReference type="InterPro" id="IPR036388">
    <property type="entry name" value="WH-like_DNA-bd_sf"/>
</dbReference>
<protein>
    <recommendedName>
        <fullName evidence="1">HTH luxR-type domain-containing protein</fullName>
    </recommendedName>
</protein>
<dbReference type="PANTHER" id="PTHR47691:SF3">
    <property type="entry name" value="HTH-TYPE TRANSCRIPTIONAL REGULATOR RV0890C-RELATED"/>
    <property type="match status" value="1"/>
</dbReference>
<dbReference type="GO" id="GO:0003677">
    <property type="term" value="F:DNA binding"/>
    <property type="evidence" value="ECO:0007669"/>
    <property type="project" value="InterPro"/>
</dbReference>
<dbReference type="SUPFAM" id="SSF48452">
    <property type="entry name" value="TPR-like"/>
    <property type="match status" value="1"/>
</dbReference>
<dbReference type="GO" id="GO:0016887">
    <property type="term" value="F:ATP hydrolysis activity"/>
    <property type="evidence" value="ECO:0007669"/>
    <property type="project" value="InterPro"/>
</dbReference>
<dbReference type="PROSITE" id="PS50043">
    <property type="entry name" value="HTH_LUXR_2"/>
    <property type="match status" value="1"/>
</dbReference>
<dbReference type="SMART" id="SM00421">
    <property type="entry name" value="HTH_LUXR"/>
    <property type="match status" value="1"/>
</dbReference>
<dbReference type="Gene3D" id="1.25.40.10">
    <property type="entry name" value="Tetratricopeptide repeat domain"/>
    <property type="match status" value="2"/>
</dbReference>
<organism evidence="2">
    <name type="scientific">uncultured Thermomicrobiales bacterium</name>
    <dbReference type="NCBI Taxonomy" id="1645740"/>
    <lineage>
        <taxon>Bacteria</taxon>
        <taxon>Pseudomonadati</taxon>
        <taxon>Thermomicrobiota</taxon>
        <taxon>Thermomicrobia</taxon>
        <taxon>Thermomicrobiales</taxon>
        <taxon>environmental samples</taxon>
    </lineage>
</organism>
<dbReference type="Pfam" id="PF25872">
    <property type="entry name" value="HTH_77"/>
    <property type="match status" value="1"/>
</dbReference>
<feature type="domain" description="HTH luxR-type" evidence="1">
    <location>
        <begin position="741"/>
        <end position="806"/>
    </location>
</feature>
<dbReference type="CDD" id="cd06170">
    <property type="entry name" value="LuxR_C_like"/>
    <property type="match status" value="1"/>
</dbReference>
<dbReference type="PANTHER" id="PTHR47691">
    <property type="entry name" value="REGULATOR-RELATED"/>
    <property type="match status" value="1"/>
</dbReference>
<dbReference type="InterPro" id="IPR027417">
    <property type="entry name" value="P-loop_NTPase"/>
</dbReference>
<name>A0A6J4UE38_9BACT</name>
<dbReference type="SUPFAM" id="SSF46894">
    <property type="entry name" value="C-terminal effector domain of the bipartite response regulators"/>
    <property type="match status" value="1"/>
</dbReference>
<dbReference type="PRINTS" id="PR00038">
    <property type="entry name" value="HTHLUXR"/>
</dbReference>
<dbReference type="Gene3D" id="1.10.10.10">
    <property type="entry name" value="Winged helix-like DNA-binding domain superfamily/Winged helix DNA-binding domain"/>
    <property type="match status" value="1"/>
</dbReference>
<reference evidence="2" key="1">
    <citation type="submission" date="2020-02" db="EMBL/GenBank/DDBJ databases">
        <authorList>
            <person name="Meier V. D."/>
        </authorList>
    </citation>
    <scope>NUCLEOTIDE SEQUENCE</scope>
    <source>
        <strain evidence="2">AVDCRST_MAG33</strain>
    </source>
</reference>
<dbReference type="GO" id="GO:0006355">
    <property type="term" value="P:regulation of DNA-templated transcription"/>
    <property type="evidence" value="ECO:0007669"/>
    <property type="project" value="InterPro"/>
</dbReference>
<dbReference type="EMBL" id="CADCWK010000052">
    <property type="protein sequence ID" value="CAA9548023.1"/>
    <property type="molecule type" value="Genomic_DNA"/>
</dbReference>
<evidence type="ECO:0000259" key="1">
    <source>
        <dbReference type="PROSITE" id="PS50043"/>
    </source>
</evidence>
<sequence>MAQAPTIGRSGSEQARHPAFASLPAGATDLPHSLTSLIGRDRELSLARELIGRPSVRLLTLTGPGGIGKTRLALQLAVDLAETFTDGVRFVPLESVRHPSLVAATIAQTVNVQPTGSGAMHDAMTSALQASNMLLVVDNFEHVLAAAPVLTGLLANCPHLTILVTSRVLLRVTGEHALAIPPLTLPDPQSSRSLDDLAQSSAIQLFVERAQAVDGTFVLSDSSAPRVAEICRRLDGLPLAIELVAPRVRHLALPELLDRLGQRLPLLTGGSRDRPSRLQTMRNAIAWSHDLLAPGVQLLLHRLAVFTGGFSLEAAEQVANWGREEQGGGDRLLDTFDVFDGLGTLIDASLLHLEIAAGGSARYRMLETIREYALERLDTVGEAATTRRTHAAWFLAFAERHEFGNLLSGDEWVLALLETEHANMRAALAWFEEAGDVGSLLRLAAALGHFWISLGHYQEGRVWLERALALDARAGVQARILVSLGGVTLYLGMLEEAKTSLTAGLAGCRDQSDPFNAARALIRLGAVATAQGDIAQSTVLLEECLTVSRTVPNPRLAAIMGGWALINLAVTARTLGDLALAEERVTEALGRMRHAAYTAGTIMALGDLGDLAHDRANHTRALALYREALGLGWERPGTREVTDVIESVGIVAIAVGQAERGAQLLGAADALRERMGLRFRVGVNEVSHERALTTARAALVEAAFTAAWASGRSMGPAQALEAAIEPFPVPTVAAVGRLADGPLRGASLTRRETEILNLLAAGQTDATIAATLFLSVRTVENHVSHILAKLGVRTRAAASQAAGLDAPASDLTA</sequence>
<dbReference type="InterPro" id="IPR000792">
    <property type="entry name" value="Tscrpt_reg_LuxR_C"/>
</dbReference>
<dbReference type="PRINTS" id="PR00364">
    <property type="entry name" value="DISEASERSIST"/>
</dbReference>
<dbReference type="InterPro" id="IPR058852">
    <property type="entry name" value="HTH_77"/>
</dbReference>